<dbReference type="GO" id="GO:0006355">
    <property type="term" value="P:regulation of DNA-templated transcription"/>
    <property type="evidence" value="ECO:0007669"/>
    <property type="project" value="InterPro"/>
</dbReference>
<evidence type="ECO:0000313" key="4">
    <source>
        <dbReference type="Proteomes" id="UP000282837"/>
    </source>
</evidence>
<dbReference type="Proteomes" id="UP000282837">
    <property type="component" value="Unassembled WGS sequence"/>
</dbReference>
<accession>A0A437N067</accession>
<dbReference type="Pfam" id="PF08681">
    <property type="entry name" value="TacA1"/>
    <property type="match status" value="1"/>
</dbReference>
<organism evidence="3 4">
    <name type="scientific">Novosphingobium umbonatum</name>
    <dbReference type="NCBI Taxonomy" id="1908524"/>
    <lineage>
        <taxon>Bacteria</taxon>
        <taxon>Pseudomonadati</taxon>
        <taxon>Pseudomonadota</taxon>
        <taxon>Alphaproteobacteria</taxon>
        <taxon>Sphingomonadales</taxon>
        <taxon>Sphingomonadaceae</taxon>
        <taxon>Novosphingobium</taxon>
    </lineage>
</organism>
<proteinExistence type="inferred from homology"/>
<keyword evidence="4" id="KW-1185">Reference proteome</keyword>
<keyword evidence="1" id="KW-1277">Toxin-antitoxin system</keyword>
<name>A0A437N067_9SPHN</name>
<sequence length="102" mass="10815">MFALEPIAATPGKMEARKELRMHRADEARIRAAAAATGLQEADFIRQAALLRAQEVEQRMALSILPEEAFEAFKAAVAAPGKVAPGLAQAMKASKGVLKDAG</sequence>
<dbReference type="InterPro" id="IPR014795">
    <property type="entry name" value="TacA_1-like"/>
</dbReference>
<evidence type="ECO:0000256" key="2">
    <source>
        <dbReference type="ARBA" id="ARBA00049988"/>
    </source>
</evidence>
<dbReference type="EMBL" id="SACO01000017">
    <property type="protein sequence ID" value="RVU03289.1"/>
    <property type="molecule type" value="Genomic_DNA"/>
</dbReference>
<dbReference type="AlphaFoldDB" id="A0A437N067"/>
<evidence type="ECO:0000256" key="1">
    <source>
        <dbReference type="ARBA" id="ARBA00022649"/>
    </source>
</evidence>
<dbReference type="RefSeq" id="WP_067748532.1">
    <property type="nucleotide sequence ID" value="NZ_SACO01000017.1"/>
</dbReference>
<reference evidence="3 4" key="1">
    <citation type="submission" date="2019-01" db="EMBL/GenBank/DDBJ databases">
        <authorList>
            <person name="Chen W.-M."/>
        </authorList>
    </citation>
    <scope>NUCLEOTIDE SEQUENCE [LARGE SCALE GENOMIC DNA]</scope>
    <source>
        <strain evidence="3 4">FSY-9</strain>
    </source>
</reference>
<evidence type="ECO:0000313" key="3">
    <source>
        <dbReference type="EMBL" id="RVU03289.1"/>
    </source>
</evidence>
<dbReference type="Gene3D" id="1.20.5.780">
    <property type="entry name" value="Single helix bin"/>
    <property type="match status" value="1"/>
</dbReference>
<dbReference type="InterPro" id="IPR010985">
    <property type="entry name" value="Ribbon_hlx_hlx"/>
</dbReference>
<comment type="similarity">
    <text evidence="2">Belongs to the TacA antitoxin family.</text>
</comment>
<gene>
    <name evidence="3" type="ORF">EOE18_16365</name>
</gene>
<comment type="caution">
    <text evidence="3">The sequence shown here is derived from an EMBL/GenBank/DDBJ whole genome shotgun (WGS) entry which is preliminary data.</text>
</comment>
<protein>
    <submittedName>
        <fullName evidence="3">DUF1778 domain-containing protein</fullName>
    </submittedName>
</protein>
<dbReference type="SUPFAM" id="SSF47598">
    <property type="entry name" value="Ribbon-helix-helix"/>
    <property type="match status" value="1"/>
</dbReference>